<comment type="caution">
    <text evidence="1">The sequence shown here is derived from an EMBL/GenBank/DDBJ whole genome shotgun (WGS) entry which is preliminary data.</text>
</comment>
<dbReference type="EMBL" id="BARS01025856">
    <property type="protein sequence ID" value="GAG08973.1"/>
    <property type="molecule type" value="Genomic_DNA"/>
</dbReference>
<dbReference type="AlphaFoldDB" id="X0V956"/>
<name>X0V956_9ZZZZ</name>
<protein>
    <submittedName>
        <fullName evidence="1">Uncharacterized protein</fullName>
    </submittedName>
</protein>
<gene>
    <name evidence="1" type="ORF">S01H1_40807</name>
</gene>
<organism evidence="1">
    <name type="scientific">marine sediment metagenome</name>
    <dbReference type="NCBI Taxonomy" id="412755"/>
    <lineage>
        <taxon>unclassified sequences</taxon>
        <taxon>metagenomes</taxon>
        <taxon>ecological metagenomes</taxon>
    </lineage>
</organism>
<reference evidence="1" key="1">
    <citation type="journal article" date="2014" name="Front. Microbiol.">
        <title>High frequency of phylogenetically diverse reductive dehalogenase-homologous genes in deep subseafloor sedimentary metagenomes.</title>
        <authorList>
            <person name="Kawai M."/>
            <person name="Futagami T."/>
            <person name="Toyoda A."/>
            <person name="Takaki Y."/>
            <person name="Nishi S."/>
            <person name="Hori S."/>
            <person name="Arai W."/>
            <person name="Tsubouchi T."/>
            <person name="Morono Y."/>
            <person name="Uchiyama I."/>
            <person name="Ito T."/>
            <person name="Fujiyama A."/>
            <person name="Inagaki F."/>
            <person name="Takami H."/>
        </authorList>
    </citation>
    <scope>NUCLEOTIDE SEQUENCE</scope>
    <source>
        <strain evidence="1">Expedition CK06-06</strain>
    </source>
</reference>
<sequence>KSSCDVGVIEDVGGSFAPLPAHDVISLDINEIKKDIVHLHHFEMTVEGYDIIG</sequence>
<evidence type="ECO:0000313" key="1">
    <source>
        <dbReference type="EMBL" id="GAG08973.1"/>
    </source>
</evidence>
<accession>X0V956</accession>
<feature type="non-terminal residue" evidence="1">
    <location>
        <position position="1"/>
    </location>
</feature>
<proteinExistence type="predicted"/>